<feature type="transmembrane region" description="Helical" evidence="15">
    <location>
        <begin position="284"/>
        <end position="302"/>
    </location>
</feature>
<keyword evidence="8" id="KW-0443">Lipid metabolism</keyword>
<feature type="compositionally biased region" description="Low complexity" evidence="14">
    <location>
        <begin position="7"/>
        <end position="50"/>
    </location>
</feature>
<dbReference type="AlphaFoldDB" id="M9M0T8"/>
<evidence type="ECO:0000256" key="2">
    <source>
        <dbReference type="ARBA" id="ARBA00006675"/>
    </source>
</evidence>
<dbReference type="GO" id="GO:0016020">
    <property type="term" value="C:membrane"/>
    <property type="evidence" value="ECO:0007669"/>
    <property type="project" value="UniProtKB-SubCell"/>
</dbReference>
<evidence type="ECO:0000256" key="10">
    <source>
        <dbReference type="ARBA" id="ARBA00023209"/>
    </source>
</evidence>
<evidence type="ECO:0000256" key="3">
    <source>
        <dbReference type="ARBA" id="ARBA00019082"/>
    </source>
</evidence>
<keyword evidence="7 15" id="KW-1133">Transmembrane helix</keyword>
<dbReference type="EMBL" id="DF196791">
    <property type="protein sequence ID" value="GAC77194.1"/>
    <property type="molecule type" value="Genomic_DNA"/>
</dbReference>
<feature type="compositionally biased region" description="Polar residues" evidence="14">
    <location>
        <begin position="51"/>
        <end position="77"/>
    </location>
</feature>
<dbReference type="OrthoDB" id="406287at2759"/>
<dbReference type="GO" id="GO:0016746">
    <property type="term" value="F:acyltransferase activity"/>
    <property type="evidence" value="ECO:0007669"/>
    <property type="project" value="UniProtKB-KW"/>
</dbReference>
<dbReference type="InterPro" id="IPR021261">
    <property type="entry name" value="GPCAT"/>
</dbReference>
<evidence type="ECO:0000256" key="5">
    <source>
        <dbReference type="ARBA" id="ARBA00022679"/>
    </source>
</evidence>
<evidence type="ECO:0000256" key="4">
    <source>
        <dbReference type="ARBA" id="ARBA00022516"/>
    </source>
</evidence>
<keyword evidence="12" id="KW-0012">Acyltransferase</keyword>
<feature type="transmembrane region" description="Helical" evidence="15">
    <location>
        <begin position="230"/>
        <end position="251"/>
    </location>
</feature>
<keyword evidence="9 15" id="KW-0472">Membrane</keyword>
<dbReference type="PANTHER" id="PTHR31201:SF1">
    <property type="entry name" value="GLYCEROPHOSPHOCHOLINE ACYLTRANSFERASE 1"/>
    <property type="match status" value="1"/>
</dbReference>
<proteinExistence type="inferred from homology"/>
<evidence type="ECO:0000256" key="9">
    <source>
        <dbReference type="ARBA" id="ARBA00023136"/>
    </source>
</evidence>
<dbReference type="GO" id="GO:0006656">
    <property type="term" value="P:phosphatidylcholine biosynthetic process"/>
    <property type="evidence" value="ECO:0007669"/>
    <property type="project" value="TreeGrafter"/>
</dbReference>
<accession>M9M0T8</accession>
<evidence type="ECO:0000256" key="11">
    <source>
        <dbReference type="ARBA" id="ARBA00023264"/>
    </source>
</evidence>
<dbReference type="Pfam" id="PF10998">
    <property type="entry name" value="DUF2838"/>
    <property type="match status" value="1"/>
</dbReference>
<sequence>MSTDYLAVPDPDIAAAADDASSSTPMRRASSASSNHSHISEASSSAFDSSGRPTLSRASSMAYSDDGSTTPYRTYNSSASGSVEGIDLLGSSHSGALPLSDLFETYFSPRIDLAGRKWTAFSGDMRSRARKRREELVRKAKSKRELQQMDDELKKMRKKVSKRIENLQQKWVDAKVVRLRDKISFVVGVLNLVVSSLVFALRPELIPTLYSALALYFLPLRVWSYTSKKWHYFLFDFCYFLNVANLLFIWVFPNSEFLFTVCYCAAHGPLAFSVATWRNSEYHLFIHLYPPFVFTTMVHFMPHDQAVTRFPALANLKTLNGYTSFWFNVTIYLVWQLVYYELIVIRKKSKIETGERINSYSTMSKGKGPVANLLGKAPPKRREPAFMLLQFVYTIITTLPAPLILFPSSTASAVFFAVIFVVSVWNGASYYVEVFGRRFEKDLLELRREMELIKSAEQAVSAGTGADTDKERDDVSESEAAAAATSLPGADATTDSKKDK</sequence>
<evidence type="ECO:0000256" key="14">
    <source>
        <dbReference type="SAM" id="MobiDB-lite"/>
    </source>
</evidence>
<feature type="transmembrane region" description="Helical" evidence="15">
    <location>
        <begin position="322"/>
        <end position="340"/>
    </location>
</feature>
<evidence type="ECO:0000256" key="8">
    <source>
        <dbReference type="ARBA" id="ARBA00023098"/>
    </source>
</evidence>
<evidence type="ECO:0000256" key="12">
    <source>
        <dbReference type="ARBA" id="ARBA00023315"/>
    </source>
</evidence>
<feature type="transmembrane region" description="Helical" evidence="15">
    <location>
        <begin position="257"/>
        <end position="277"/>
    </location>
</feature>
<feature type="transmembrane region" description="Helical" evidence="15">
    <location>
        <begin position="385"/>
        <end position="405"/>
    </location>
</feature>
<evidence type="ECO:0000313" key="17">
    <source>
        <dbReference type="Proteomes" id="UP000011976"/>
    </source>
</evidence>
<evidence type="ECO:0000256" key="7">
    <source>
        <dbReference type="ARBA" id="ARBA00022989"/>
    </source>
</evidence>
<feature type="transmembrane region" description="Helical" evidence="15">
    <location>
        <begin position="411"/>
        <end position="432"/>
    </location>
</feature>
<feature type="coiled-coil region" evidence="13">
    <location>
        <begin position="126"/>
        <end position="170"/>
    </location>
</feature>
<dbReference type="Proteomes" id="UP000011976">
    <property type="component" value="Unassembled WGS sequence"/>
</dbReference>
<gene>
    <name evidence="16" type="ORF">PANT_25d00025</name>
</gene>
<evidence type="ECO:0000313" key="16">
    <source>
        <dbReference type="EMBL" id="GAC77194.1"/>
    </source>
</evidence>
<feature type="region of interest" description="Disordered" evidence="14">
    <location>
        <begin position="458"/>
        <end position="500"/>
    </location>
</feature>
<keyword evidence="13" id="KW-0175">Coiled coil</keyword>
<evidence type="ECO:0000256" key="6">
    <source>
        <dbReference type="ARBA" id="ARBA00022692"/>
    </source>
</evidence>
<name>M9M0T8_PSEA3</name>
<feature type="region of interest" description="Disordered" evidence="14">
    <location>
        <begin position="1"/>
        <end position="77"/>
    </location>
</feature>
<feature type="transmembrane region" description="Helical" evidence="15">
    <location>
        <begin position="183"/>
        <end position="201"/>
    </location>
</feature>
<keyword evidence="11" id="KW-1208">Phospholipid metabolism</keyword>
<keyword evidence="10" id="KW-0594">Phospholipid biosynthesis</keyword>
<reference evidence="17" key="1">
    <citation type="journal article" date="2013" name="Genome Announc.">
        <title>Genome sequence of the basidiomycetous yeast Pseudozyma antarctica T-34, a producer of the glycolipid biosurfactants mannosylerythritol lipids.</title>
        <authorList>
            <person name="Morita T."/>
            <person name="Koike H."/>
            <person name="Koyama Y."/>
            <person name="Hagiwara H."/>
            <person name="Ito E."/>
            <person name="Fukuoka T."/>
            <person name="Imura T."/>
            <person name="Machida M."/>
            <person name="Kitamoto D."/>
        </authorList>
    </citation>
    <scope>NUCLEOTIDE SEQUENCE [LARGE SCALE GENOMIC DNA]</scope>
    <source>
        <strain evidence="17">T-34</strain>
    </source>
</reference>
<feature type="transmembrane region" description="Helical" evidence="15">
    <location>
        <begin position="207"/>
        <end position="223"/>
    </location>
</feature>
<organism evidence="16 17">
    <name type="scientific">Pseudozyma antarctica (strain T-34)</name>
    <name type="common">Yeast</name>
    <name type="synonym">Candida antarctica</name>
    <dbReference type="NCBI Taxonomy" id="1151754"/>
    <lineage>
        <taxon>Eukaryota</taxon>
        <taxon>Fungi</taxon>
        <taxon>Dikarya</taxon>
        <taxon>Basidiomycota</taxon>
        <taxon>Ustilaginomycotina</taxon>
        <taxon>Ustilaginomycetes</taxon>
        <taxon>Ustilaginales</taxon>
        <taxon>Ustilaginaceae</taxon>
        <taxon>Moesziomyces</taxon>
    </lineage>
</organism>
<dbReference type="PANTHER" id="PTHR31201">
    <property type="entry name" value="OS01G0585100 PROTEIN"/>
    <property type="match status" value="1"/>
</dbReference>
<evidence type="ECO:0000256" key="1">
    <source>
        <dbReference type="ARBA" id="ARBA00004141"/>
    </source>
</evidence>
<feature type="compositionally biased region" description="Low complexity" evidence="14">
    <location>
        <begin position="478"/>
        <end position="492"/>
    </location>
</feature>
<keyword evidence="4" id="KW-0444">Lipid biosynthesis</keyword>
<keyword evidence="5" id="KW-0808">Transferase</keyword>
<keyword evidence="6 15" id="KW-0812">Transmembrane</keyword>
<protein>
    <recommendedName>
        <fullName evidence="3">Glycerophosphocholine acyltransferase 1</fullName>
    </recommendedName>
</protein>
<comment type="subcellular location">
    <subcellularLocation>
        <location evidence="1">Membrane</location>
        <topology evidence="1">Multi-pass membrane protein</topology>
    </subcellularLocation>
</comment>
<evidence type="ECO:0000256" key="15">
    <source>
        <dbReference type="SAM" id="Phobius"/>
    </source>
</evidence>
<comment type="similarity">
    <text evidence="2">Belongs to the GPC1 family.</text>
</comment>
<evidence type="ECO:0000256" key="13">
    <source>
        <dbReference type="SAM" id="Coils"/>
    </source>
</evidence>